<proteinExistence type="predicted"/>
<gene>
    <name evidence="1" type="ordered locus">Halhy_4646</name>
</gene>
<name>F4KVM5_HALH1</name>
<dbReference type="Proteomes" id="UP000008461">
    <property type="component" value="Chromosome"/>
</dbReference>
<accession>F4KVM5</accession>
<dbReference type="KEGG" id="hhy:Halhy_4646"/>
<reference key="2">
    <citation type="submission" date="2011-04" db="EMBL/GenBank/DDBJ databases">
        <title>Complete sequence of chromosome of Haliscomenobacter hydrossis DSM 1100.</title>
        <authorList>
            <consortium name="US DOE Joint Genome Institute (JGI-PGF)"/>
            <person name="Lucas S."/>
            <person name="Han J."/>
            <person name="Lapidus A."/>
            <person name="Bruce D."/>
            <person name="Goodwin L."/>
            <person name="Pitluck S."/>
            <person name="Peters L."/>
            <person name="Kyrpides N."/>
            <person name="Mavromatis K."/>
            <person name="Ivanova N."/>
            <person name="Ovchinnikova G."/>
            <person name="Pagani I."/>
            <person name="Daligault H."/>
            <person name="Detter J.C."/>
            <person name="Han C."/>
            <person name="Land M."/>
            <person name="Hauser L."/>
            <person name="Markowitz V."/>
            <person name="Cheng J.-F."/>
            <person name="Hugenholtz P."/>
            <person name="Woyke T."/>
            <person name="Wu D."/>
            <person name="Verbarg S."/>
            <person name="Frueling A."/>
            <person name="Brambilla E."/>
            <person name="Klenk H.-P."/>
            <person name="Eisen J.A."/>
        </authorList>
    </citation>
    <scope>NUCLEOTIDE SEQUENCE</scope>
    <source>
        <strain>DSM 1100</strain>
    </source>
</reference>
<dbReference type="OrthoDB" id="9915082at2"/>
<sequence>MSNPELVPYQQNLRFKQAFKDLGLNLAEVFTFTPMDLDLENRRLENLLTFVKKYQQYGSQEVMELEEGDYCFPPISPGISPESDWYRFELWLQGEPIRKTISEQLPKTFKIKNPAEIPEAEIEAELEKLLDAVEQAGYGISLNEGIPARLVYKAVMEWIGEEFELNSPGGGGWFFDGCSGYCPDCMQRPWCETGLNCCWSEDEEAGKMFLTDELKDYVSASPQSLAILQEIQAEKDAYMAKFMEEHKNTAIDDIGDGDEEEDWRVQGN</sequence>
<dbReference type="HOGENOM" id="CLU_1037327_0_0_10"/>
<dbReference type="AlphaFoldDB" id="F4KVM5"/>
<dbReference type="EMBL" id="CP002691">
    <property type="protein sequence ID" value="AEE52482.1"/>
    <property type="molecule type" value="Genomic_DNA"/>
</dbReference>
<dbReference type="RefSeq" id="WP_013767020.1">
    <property type="nucleotide sequence ID" value="NC_015510.1"/>
</dbReference>
<reference evidence="1 2" key="1">
    <citation type="journal article" date="2011" name="Stand. Genomic Sci.">
        <title>Complete genome sequence of Haliscomenobacter hydrossis type strain (O).</title>
        <authorList>
            <consortium name="US DOE Joint Genome Institute (JGI-PGF)"/>
            <person name="Daligault H."/>
            <person name="Lapidus A."/>
            <person name="Zeytun A."/>
            <person name="Nolan M."/>
            <person name="Lucas S."/>
            <person name="Del Rio T.G."/>
            <person name="Tice H."/>
            <person name="Cheng J.F."/>
            <person name="Tapia R."/>
            <person name="Han C."/>
            <person name="Goodwin L."/>
            <person name="Pitluck S."/>
            <person name="Liolios K."/>
            <person name="Pagani I."/>
            <person name="Ivanova N."/>
            <person name="Huntemann M."/>
            <person name="Mavromatis K."/>
            <person name="Mikhailova N."/>
            <person name="Pati A."/>
            <person name="Chen A."/>
            <person name="Palaniappan K."/>
            <person name="Land M."/>
            <person name="Hauser L."/>
            <person name="Brambilla E.M."/>
            <person name="Rohde M."/>
            <person name="Verbarg S."/>
            <person name="Goker M."/>
            <person name="Bristow J."/>
            <person name="Eisen J.A."/>
            <person name="Markowitz V."/>
            <person name="Hugenholtz P."/>
            <person name="Kyrpides N.C."/>
            <person name="Klenk H.P."/>
            <person name="Woyke T."/>
        </authorList>
    </citation>
    <scope>NUCLEOTIDE SEQUENCE [LARGE SCALE GENOMIC DNA]</scope>
    <source>
        <strain evidence="2">ATCC 27775 / DSM 1100 / LMG 10767 / O</strain>
    </source>
</reference>
<protein>
    <submittedName>
        <fullName evidence="1">Uncharacterized protein</fullName>
    </submittedName>
</protein>
<evidence type="ECO:0000313" key="2">
    <source>
        <dbReference type="Proteomes" id="UP000008461"/>
    </source>
</evidence>
<dbReference type="STRING" id="760192.Halhy_4646"/>
<evidence type="ECO:0000313" key="1">
    <source>
        <dbReference type="EMBL" id="AEE52482.1"/>
    </source>
</evidence>
<keyword evidence="2" id="KW-1185">Reference proteome</keyword>
<organism evidence="1 2">
    <name type="scientific">Haliscomenobacter hydrossis (strain ATCC 27775 / DSM 1100 / LMG 10767 / O)</name>
    <dbReference type="NCBI Taxonomy" id="760192"/>
    <lineage>
        <taxon>Bacteria</taxon>
        <taxon>Pseudomonadati</taxon>
        <taxon>Bacteroidota</taxon>
        <taxon>Saprospiria</taxon>
        <taxon>Saprospirales</taxon>
        <taxon>Haliscomenobacteraceae</taxon>
        <taxon>Haliscomenobacter</taxon>
    </lineage>
</organism>